<evidence type="ECO:0008006" key="3">
    <source>
        <dbReference type="Google" id="ProtNLM"/>
    </source>
</evidence>
<sequence length="414" mass="45235">MPHPTHHLIADAYTGNGATLDETAAFAGTDPTGVRSALFDRGHPQRVGSDDPLSYQWLLPMRARRRVTVRELARLRHTSHAVVRTQLLRHRLDAHDPHAPPIDRADLAALLNAGATPQQASEHLPGRPPADRVREWADRYRLPDPAPVMLDPDGVLDAVIGGADLVSVMHATRLGPAELLHRTDDDLLDEAIARRTDLIDAVYGGPARINQQLRHREIDELKPYGPAGKDAIAQAGPLGITAAAITVRLFDCRSGAPPRHAGIPRRLTRQDPTEILDVDDVRDLLATGWRTVDIAALHATDPDATRRWVDRHGLSEQTPGLRRYTDVLTPEFLAERFADPTASYASVAAEVGAARKSVIRYARRHGITPTTWADVLTPQFLTRMVDAGLSATDIAAKTGASRSTVERHLAALDD</sequence>
<reference evidence="1 2" key="1">
    <citation type="submission" date="2018-09" db="EMBL/GenBank/DDBJ databases">
        <title>Complete genome sequence of Euzebya sp. DY32-46 isolated from seawater of Pacific Ocean.</title>
        <authorList>
            <person name="Xu L."/>
            <person name="Wu Y.-H."/>
            <person name="Xu X.-W."/>
        </authorList>
    </citation>
    <scope>NUCLEOTIDE SEQUENCE [LARGE SCALE GENOMIC DNA]</scope>
    <source>
        <strain evidence="1 2">DY32-46</strain>
        <plasmid evidence="2">pedy32-46i</plasmid>
    </source>
</reference>
<dbReference type="EMBL" id="CP031166">
    <property type="protein sequence ID" value="AXV09831.1"/>
    <property type="molecule type" value="Genomic_DNA"/>
</dbReference>
<dbReference type="KEGG" id="euz:DVS28_b0061"/>
<evidence type="ECO:0000313" key="1">
    <source>
        <dbReference type="EMBL" id="AXV09831.1"/>
    </source>
</evidence>
<geneLocation type="plasmid" evidence="2">
    <name>pedy32-46i</name>
</geneLocation>
<name>A0A346Y5T4_9ACTN</name>
<keyword evidence="2" id="KW-1185">Reference proteome</keyword>
<protein>
    <recommendedName>
        <fullName evidence="3">Homeodomain-like domain-containing protein</fullName>
    </recommendedName>
</protein>
<organism evidence="1 2">
    <name type="scientific">Euzebya pacifica</name>
    <dbReference type="NCBI Taxonomy" id="1608957"/>
    <lineage>
        <taxon>Bacteria</taxon>
        <taxon>Bacillati</taxon>
        <taxon>Actinomycetota</taxon>
        <taxon>Nitriliruptoria</taxon>
        <taxon>Euzebyales</taxon>
    </lineage>
</organism>
<gene>
    <name evidence="1" type="ORF">DVS28_b0061</name>
</gene>
<dbReference type="RefSeq" id="WP_114594447.1">
    <property type="nucleotide sequence ID" value="NZ_CP031166.1"/>
</dbReference>
<dbReference type="Proteomes" id="UP000264006">
    <property type="component" value="Plasmid pEDY32-46I"/>
</dbReference>
<accession>A0A346Y5T4</accession>
<proteinExistence type="predicted"/>
<dbReference type="AlphaFoldDB" id="A0A346Y5T4"/>
<keyword evidence="1" id="KW-0614">Plasmid</keyword>
<evidence type="ECO:0000313" key="2">
    <source>
        <dbReference type="Proteomes" id="UP000264006"/>
    </source>
</evidence>